<dbReference type="PANTHER" id="PTHR32468">
    <property type="entry name" value="CATION/H + ANTIPORTER"/>
    <property type="match status" value="1"/>
</dbReference>
<evidence type="ECO:0000256" key="1">
    <source>
        <dbReference type="ARBA" id="ARBA00004141"/>
    </source>
</evidence>
<proteinExistence type="predicted"/>
<dbReference type="Proteomes" id="UP000193648">
    <property type="component" value="Unassembled WGS sequence"/>
</dbReference>
<evidence type="ECO:0000259" key="8">
    <source>
        <dbReference type="Pfam" id="PF00999"/>
    </source>
</evidence>
<feature type="transmembrane region" description="Helical" evidence="7">
    <location>
        <begin position="127"/>
        <end position="148"/>
    </location>
</feature>
<evidence type="ECO:0000256" key="7">
    <source>
        <dbReference type="SAM" id="Phobius"/>
    </source>
</evidence>
<dbReference type="GO" id="GO:0016020">
    <property type="term" value="C:membrane"/>
    <property type="evidence" value="ECO:0007669"/>
    <property type="project" value="UniProtKB-SubCell"/>
</dbReference>
<protein>
    <submittedName>
        <fullName evidence="9">Sodium/hydrogen exchanger</fullName>
    </submittedName>
</protein>
<evidence type="ECO:0000256" key="6">
    <source>
        <dbReference type="ARBA" id="ARBA00023136"/>
    </source>
</evidence>
<feature type="transmembrane region" description="Helical" evidence="7">
    <location>
        <begin position="200"/>
        <end position="224"/>
    </location>
</feature>
<evidence type="ECO:0000256" key="4">
    <source>
        <dbReference type="ARBA" id="ARBA00022989"/>
    </source>
</evidence>
<evidence type="ECO:0000256" key="3">
    <source>
        <dbReference type="ARBA" id="ARBA00022692"/>
    </source>
</evidence>
<comment type="caution">
    <text evidence="9">The sequence shown here is derived from an EMBL/GenBank/DDBJ whole genome shotgun (WGS) entry which is preliminary data.</text>
</comment>
<dbReference type="Pfam" id="PF00999">
    <property type="entry name" value="Na_H_Exchanger"/>
    <property type="match status" value="1"/>
</dbReference>
<evidence type="ECO:0000313" key="10">
    <source>
        <dbReference type="Proteomes" id="UP000193648"/>
    </source>
</evidence>
<feature type="transmembrane region" description="Helical" evidence="7">
    <location>
        <begin position="33"/>
        <end position="54"/>
    </location>
</feature>
<feature type="transmembrane region" description="Helical" evidence="7">
    <location>
        <begin position="271"/>
        <end position="304"/>
    </location>
</feature>
<dbReference type="GO" id="GO:0015297">
    <property type="term" value="F:antiporter activity"/>
    <property type="evidence" value="ECO:0007669"/>
    <property type="project" value="InterPro"/>
</dbReference>
<sequence>MAPTNSTGDEKSHAGGNILNGQNPIRFDLADPLPLFIVQTVIILSLCYAVNLLMYRLRQPKVVSEVLSGIILGPSILGQIPGFNDLIFPSESIPFLNLVSNLGLVLFLFLVGLELDPKLILKRAKYALGISIAGLVLPFIFSCGAAILLYRQFEQPTETRPSPSFGTFFLASGMAMSLTAFPILARILAEMQLMSTTVGFITVCSAAAVDIFAWVLVALLVSLFNSTTPIMPLYVVLMSIGWCVILVYIVRPILMSLVRLTHSEEEPSQKMIVITLVVVLTSSFATHIIGVHSIMGGFLVGLLIPHDSGFAEGLTRRIEDLVGVYFLPIFFACSGLKTEVGLLDNGLTWGYVIMVTLIAFVGKMLGCISAAKVNGMTWREALSIGFLMNCKGLVEYIVLNLAHDAGVLSDRVFVIMIAMCLLLTMIATPLVSYLYPVSYQKALEAKREAERKLKGVRHQSMNLLQVPKREASYPL</sequence>
<dbReference type="EMBL" id="MCFF01000006">
    <property type="protein sequence ID" value="ORZ26757.1"/>
    <property type="molecule type" value="Genomic_DNA"/>
</dbReference>
<reference evidence="9 10" key="1">
    <citation type="submission" date="2016-07" db="EMBL/GenBank/DDBJ databases">
        <title>Pervasive Adenine N6-methylation of Active Genes in Fungi.</title>
        <authorList>
            <consortium name="DOE Joint Genome Institute"/>
            <person name="Mondo S.J."/>
            <person name="Dannebaum R.O."/>
            <person name="Kuo R.C."/>
            <person name="Labutti K."/>
            <person name="Haridas S."/>
            <person name="Kuo A."/>
            <person name="Salamov A."/>
            <person name="Ahrendt S.R."/>
            <person name="Lipzen A."/>
            <person name="Sullivan W."/>
            <person name="Andreopoulos W.B."/>
            <person name="Clum A."/>
            <person name="Lindquist E."/>
            <person name="Daum C."/>
            <person name="Ramamoorthy G.K."/>
            <person name="Gryganskyi A."/>
            <person name="Culley D."/>
            <person name="Magnuson J.K."/>
            <person name="James T.Y."/>
            <person name="O'Malley M.A."/>
            <person name="Stajich J.E."/>
            <person name="Spatafora J.W."/>
            <person name="Visel A."/>
            <person name="Grigoriev I.V."/>
        </authorList>
    </citation>
    <scope>NUCLEOTIDE SEQUENCE [LARGE SCALE GENOMIC DNA]</scope>
    <source>
        <strain evidence="9 10">NRRL 3116</strain>
    </source>
</reference>
<feature type="transmembrane region" description="Helical" evidence="7">
    <location>
        <begin position="168"/>
        <end position="188"/>
    </location>
</feature>
<dbReference type="GO" id="GO:1902600">
    <property type="term" value="P:proton transmembrane transport"/>
    <property type="evidence" value="ECO:0007669"/>
    <property type="project" value="InterPro"/>
</dbReference>
<dbReference type="STRING" id="64571.A0A1Y2GWV8"/>
<feature type="transmembrane region" description="Helical" evidence="7">
    <location>
        <begin position="411"/>
        <end position="437"/>
    </location>
</feature>
<keyword evidence="3 7" id="KW-0812">Transmembrane</keyword>
<feature type="transmembrane region" description="Helical" evidence="7">
    <location>
        <begin position="95"/>
        <end position="115"/>
    </location>
</feature>
<dbReference type="PANTHER" id="PTHR32468:SF0">
    <property type="entry name" value="K(+)_H(+) ANTIPORTER 1"/>
    <property type="match status" value="1"/>
</dbReference>
<feature type="transmembrane region" description="Helical" evidence="7">
    <location>
        <begin position="230"/>
        <end position="250"/>
    </location>
</feature>
<keyword evidence="4 7" id="KW-1133">Transmembrane helix</keyword>
<feature type="transmembrane region" description="Helical" evidence="7">
    <location>
        <begin position="66"/>
        <end position="83"/>
    </location>
</feature>
<dbReference type="InParanoid" id="A0A1Y2GWV8"/>
<keyword evidence="6 7" id="KW-0472">Membrane</keyword>
<dbReference type="Gene3D" id="1.20.1530.20">
    <property type="match status" value="1"/>
</dbReference>
<dbReference type="InterPro" id="IPR050794">
    <property type="entry name" value="CPA2_transporter"/>
</dbReference>
<keyword evidence="10" id="KW-1185">Reference proteome</keyword>
<keyword evidence="5" id="KW-0406">Ion transport</keyword>
<feature type="transmembrane region" description="Helical" evidence="7">
    <location>
        <begin position="381"/>
        <end position="399"/>
    </location>
</feature>
<feature type="domain" description="Cation/H+ exchanger transmembrane" evidence="8">
    <location>
        <begin position="42"/>
        <end position="430"/>
    </location>
</feature>
<evidence type="ECO:0000256" key="2">
    <source>
        <dbReference type="ARBA" id="ARBA00022448"/>
    </source>
</evidence>
<dbReference type="InterPro" id="IPR006153">
    <property type="entry name" value="Cation/H_exchanger_TM"/>
</dbReference>
<dbReference type="AlphaFoldDB" id="A0A1Y2GWV8"/>
<feature type="transmembrane region" description="Helical" evidence="7">
    <location>
        <begin position="349"/>
        <end position="369"/>
    </location>
</feature>
<comment type="subcellular location">
    <subcellularLocation>
        <location evidence="1">Membrane</location>
        <topology evidence="1">Multi-pass membrane protein</topology>
    </subcellularLocation>
</comment>
<dbReference type="InterPro" id="IPR038770">
    <property type="entry name" value="Na+/solute_symporter_sf"/>
</dbReference>
<dbReference type="GeneID" id="33569090"/>
<gene>
    <name evidence="9" type="ORF">BCR41DRAFT_380132</name>
</gene>
<dbReference type="OrthoDB" id="2687058at2759"/>
<accession>A0A1Y2GWV8</accession>
<evidence type="ECO:0000313" key="9">
    <source>
        <dbReference type="EMBL" id="ORZ26757.1"/>
    </source>
</evidence>
<name>A0A1Y2GWV8_9FUNG</name>
<keyword evidence="2" id="KW-0813">Transport</keyword>
<dbReference type="RefSeq" id="XP_021884520.1">
    <property type="nucleotide sequence ID" value="XM_022027247.1"/>
</dbReference>
<evidence type="ECO:0000256" key="5">
    <source>
        <dbReference type="ARBA" id="ARBA00023065"/>
    </source>
</evidence>
<organism evidence="9 10">
    <name type="scientific">Lobosporangium transversale</name>
    <dbReference type="NCBI Taxonomy" id="64571"/>
    <lineage>
        <taxon>Eukaryota</taxon>
        <taxon>Fungi</taxon>
        <taxon>Fungi incertae sedis</taxon>
        <taxon>Mucoromycota</taxon>
        <taxon>Mortierellomycotina</taxon>
        <taxon>Mortierellomycetes</taxon>
        <taxon>Mortierellales</taxon>
        <taxon>Mortierellaceae</taxon>
        <taxon>Lobosporangium</taxon>
    </lineage>
</organism>